<sequence>MKSYITKRVLSIIPILIGISFLSFIIINLSPSDPAEVALRVNETVATDEAIQQMRNKLGLDKPFFERYATWLGDSLKGNFGESYVNNKPVIKEIGQALPATLHLASVSLIITILISVTVGLLLMWIFAVKLNIFPTSGMVAANSVILPVVTLSLSYISTYVRLIRNNMIKNKQENYVLYGRVRGLKESTIIKHIFKNSLQSSITALGMSIPKLIAGTVIVENIFAWPGIGRLCVTAIFNGDYPIIQAYILIMAIMFVV</sequence>
<dbReference type="SUPFAM" id="SSF161098">
    <property type="entry name" value="MetI-like"/>
    <property type="match status" value="1"/>
</dbReference>
<feature type="transmembrane region" description="Helical" evidence="7">
    <location>
        <begin position="12"/>
        <end position="30"/>
    </location>
</feature>
<evidence type="ECO:0000259" key="9">
    <source>
        <dbReference type="Pfam" id="PF19300"/>
    </source>
</evidence>
<name>A0A923EB50_CLOTT</name>
<evidence type="ECO:0000256" key="1">
    <source>
        <dbReference type="ARBA" id="ARBA00004651"/>
    </source>
</evidence>
<dbReference type="PANTHER" id="PTHR43163">
    <property type="entry name" value="DIPEPTIDE TRANSPORT SYSTEM PERMEASE PROTEIN DPPB-RELATED"/>
    <property type="match status" value="1"/>
</dbReference>
<evidence type="ECO:0000256" key="3">
    <source>
        <dbReference type="ARBA" id="ARBA00022475"/>
    </source>
</evidence>
<comment type="subcellular location">
    <subcellularLocation>
        <location evidence="1">Cell membrane</location>
        <topology evidence="1">Multi-pass membrane protein</topology>
    </subcellularLocation>
</comment>
<evidence type="ECO:0000259" key="8">
    <source>
        <dbReference type="Pfam" id="PF00528"/>
    </source>
</evidence>
<dbReference type="InterPro" id="IPR000515">
    <property type="entry name" value="MetI-like"/>
</dbReference>
<feature type="transmembrane region" description="Helical" evidence="7">
    <location>
        <begin position="140"/>
        <end position="163"/>
    </location>
</feature>
<proteinExistence type="predicted"/>
<dbReference type="GO" id="GO:0055085">
    <property type="term" value="P:transmembrane transport"/>
    <property type="evidence" value="ECO:0007669"/>
    <property type="project" value="InterPro"/>
</dbReference>
<evidence type="ECO:0000256" key="5">
    <source>
        <dbReference type="ARBA" id="ARBA00022989"/>
    </source>
</evidence>
<protein>
    <submittedName>
        <fullName evidence="10">ABC transporter permease subunit</fullName>
    </submittedName>
</protein>
<keyword evidence="5 7" id="KW-1133">Transmembrane helix</keyword>
<organism evidence="10 11">
    <name type="scientific">Clostridium tetanomorphum</name>
    <dbReference type="NCBI Taxonomy" id="1553"/>
    <lineage>
        <taxon>Bacteria</taxon>
        <taxon>Bacillati</taxon>
        <taxon>Bacillota</taxon>
        <taxon>Clostridia</taxon>
        <taxon>Eubacteriales</taxon>
        <taxon>Clostridiaceae</taxon>
        <taxon>Clostridium</taxon>
    </lineage>
</organism>
<keyword evidence="6 7" id="KW-0472">Membrane</keyword>
<keyword evidence="11" id="KW-1185">Reference proteome</keyword>
<evidence type="ECO:0000256" key="4">
    <source>
        <dbReference type="ARBA" id="ARBA00022692"/>
    </source>
</evidence>
<feature type="domain" description="ABC transmembrane type-1" evidence="8">
    <location>
        <begin position="107"/>
        <end position="258"/>
    </location>
</feature>
<evidence type="ECO:0000256" key="2">
    <source>
        <dbReference type="ARBA" id="ARBA00022448"/>
    </source>
</evidence>
<dbReference type="RefSeq" id="WP_051593373.1">
    <property type="nucleotide sequence ID" value="NZ_JAAZWO010000015.1"/>
</dbReference>
<keyword evidence="3" id="KW-1003">Cell membrane</keyword>
<evidence type="ECO:0000256" key="7">
    <source>
        <dbReference type="SAM" id="Phobius"/>
    </source>
</evidence>
<evidence type="ECO:0000256" key="6">
    <source>
        <dbReference type="ARBA" id="ARBA00023136"/>
    </source>
</evidence>
<gene>
    <name evidence="10" type="ORF">HGG79_12430</name>
</gene>
<dbReference type="Proteomes" id="UP000563151">
    <property type="component" value="Unassembled WGS sequence"/>
</dbReference>
<dbReference type="EMBL" id="JAAZWO010000015">
    <property type="protein sequence ID" value="MBC2398572.1"/>
    <property type="molecule type" value="Genomic_DNA"/>
</dbReference>
<dbReference type="Pfam" id="PF00528">
    <property type="entry name" value="BPD_transp_1"/>
    <property type="match status" value="1"/>
</dbReference>
<dbReference type="Gene3D" id="1.10.3720.10">
    <property type="entry name" value="MetI-like"/>
    <property type="match status" value="1"/>
</dbReference>
<dbReference type="GO" id="GO:0005886">
    <property type="term" value="C:plasma membrane"/>
    <property type="evidence" value="ECO:0007669"/>
    <property type="project" value="UniProtKB-SubCell"/>
</dbReference>
<dbReference type="PANTHER" id="PTHR43163:SF6">
    <property type="entry name" value="DIPEPTIDE TRANSPORT SYSTEM PERMEASE PROTEIN DPPB-RELATED"/>
    <property type="match status" value="1"/>
</dbReference>
<dbReference type="InterPro" id="IPR035906">
    <property type="entry name" value="MetI-like_sf"/>
</dbReference>
<feature type="transmembrane region" description="Helical" evidence="7">
    <location>
        <begin position="102"/>
        <end position="128"/>
    </location>
</feature>
<comment type="caution">
    <text evidence="10">The sequence shown here is derived from an EMBL/GenBank/DDBJ whole genome shotgun (WGS) entry which is preliminary data.</text>
</comment>
<keyword evidence="4 7" id="KW-0812">Transmembrane</keyword>
<evidence type="ECO:0000313" key="10">
    <source>
        <dbReference type="EMBL" id="MBC2398572.1"/>
    </source>
</evidence>
<dbReference type="InterPro" id="IPR045621">
    <property type="entry name" value="BPD_transp_1_N"/>
</dbReference>
<accession>A0A923EB50</accession>
<feature type="domain" description="ABC transporter type 1 GsiC-like N-terminal" evidence="9">
    <location>
        <begin position="1"/>
        <end position="105"/>
    </location>
</feature>
<evidence type="ECO:0000313" key="11">
    <source>
        <dbReference type="Proteomes" id="UP000563151"/>
    </source>
</evidence>
<dbReference type="Pfam" id="PF19300">
    <property type="entry name" value="BPD_transp_1_N"/>
    <property type="match status" value="1"/>
</dbReference>
<reference evidence="10 11" key="1">
    <citation type="submission" date="2020-04" db="EMBL/GenBank/DDBJ databases">
        <title>Genomic insights into acetone-butanol-ethanol (ABE) fermentation by sequencing solventogenic clostridia strains.</title>
        <authorList>
            <person name="Brown S."/>
        </authorList>
    </citation>
    <scope>NUCLEOTIDE SEQUENCE [LARGE SCALE GENOMIC DNA]</scope>
    <source>
        <strain evidence="10 11">DJ011</strain>
    </source>
</reference>
<dbReference type="AlphaFoldDB" id="A0A923EB50"/>
<keyword evidence="2" id="KW-0813">Transport</keyword>